<dbReference type="OrthoDB" id="5296765at2"/>
<keyword evidence="4" id="KW-0410">Iron transport</keyword>
<dbReference type="Gene3D" id="3.40.50.300">
    <property type="entry name" value="P-loop containing nucleotide triphosphate hydrolases"/>
    <property type="match status" value="1"/>
</dbReference>
<dbReference type="InterPro" id="IPR003593">
    <property type="entry name" value="AAA+_ATPase"/>
</dbReference>
<proteinExistence type="predicted"/>
<reference evidence="11 12" key="1">
    <citation type="submission" date="2017-11" db="EMBL/GenBank/DDBJ databases">
        <title>Genomic Encyclopedia of Archaeal and Bacterial Type Strains, Phase II (KMG-II): From Individual Species to Whole Genera.</title>
        <authorList>
            <person name="Goeker M."/>
        </authorList>
    </citation>
    <scope>NUCLEOTIDE SEQUENCE [LARGE SCALE GENOMIC DNA]</scope>
    <source>
        <strain evidence="11 12">DSM 25625</strain>
    </source>
</reference>
<dbReference type="GO" id="GO:0006826">
    <property type="term" value="P:iron ion transport"/>
    <property type="evidence" value="ECO:0007669"/>
    <property type="project" value="UniProtKB-KW"/>
</dbReference>
<keyword evidence="6 11" id="KW-0067">ATP-binding</keyword>
<dbReference type="InterPro" id="IPR027417">
    <property type="entry name" value="P-loop_NTPase"/>
</dbReference>
<keyword evidence="9" id="KW-0472">Membrane</keyword>
<dbReference type="AlphaFoldDB" id="A0A2M9BWT8"/>
<keyword evidence="7" id="KW-0408">Iron</keyword>
<evidence type="ECO:0000256" key="4">
    <source>
        <dbReference type="ARBA" id="ARBA00022496"/>
    </source>
</evidence>
<evidence type="ECO:0000256" key="9">
    <source>
        <dbReference type="ARBA" id="ARBA00023136"/>
    </source>
</evidence>
<dbReference type="Pfam" id="PF00005">
    <property type="entry name" value="ABC_tran"/>
    <property type="match status" value="1"/>
</dbReference>
<evidence type="ECO:0000256" key="6">
    <source>
        <dbReference type="ARBA" id="ARBA00022840"/>
    </source>
</evidence>
<dbReference type="RefSeq" id="WP_100344956.1">
    <property type="nucleotide sequence ID" value="NZ_PGFB01000003.1"/>
</dbReference>
<protein>
    <submittedName>
        <fullName evidence="11">Iron complex transport system ATP-binding protein</fullName>
    </submittedName>
</protein>
<dbReference type="PANTHER" id="PTHR42771:SF2">
    <property type="entry name" value="IRON(3+)-HYDROXAMATE IMPORT ATP-BINDING PROTEIN FHUC"/>
    <property type="match status" value="1"/>
</dbReference>
<evidence type="ECO:0000256" key="3">
    <source>
        <dbReference type="ARBA" id="ARBA00022475"/>
    </source>
</evidence>
<evidence type="ECO:0000313" key="11">
    <source>
        <dbReference type="EMBL" id="PJJ62395.1"/>
    </source>
</evidence>
<keyword evidence="8" id="KW-0406">Ion transport</keyword>
<dbReference type="SMART" id="SM00382">
    <property type="entry name" value="AAA"/>
    <property type="match status" value="1"/>
</dbReference>
<dbReference type="EMBL" id="PGFB01000003">
    <property type="protein sequence ID" value="PJJ62395.1"/>
    <property type="molecule type" value="Genomic_DNA"/>
</dbReference>
<evidence type="ECO:0000259" key="10">
    <source>
        <dbReference type="PROSITE" id="PS50893"/>
    </source>
</evidence>
<evidence type="ECO:0000256" key="2">
    <source>
        <dbReference type="ARBA" id="ARBA00022448"/>
    </source>
</evidence>
<feature type="domain" description="ABC transporter" evidence="10">
    <location>
        <begin position="7"/>
        <end position="243"/>
    </location>
</feature>
<keyword evidence="12" id="KW-1185">Reference proteome</keyword>
<evidence type="ECO:0000256" key="7">
    <source>
        <dbReference type="ARBA" id="ARBA00023004"/>
    </source>
</evidence>
<dbReference type="PROSITE" id="PS00211">
    <property type="entry name" value="ABC_TRANSPORTER_1"/>
    <property type="match status" value="1"/>
</dbReference>
<dbReference type="InterPro" id="IPR051535">
    <property type="entry name" value="Siderophore_ABC-ATPase"/>
</dbReference>
<sequence length="274" mass="29528">MTASHMLIAERLTLGYGDRTVIEGLELAMPPGRITAIVGPNACGKSTLLRSMSRLLAPREGQVLLDGGLVHRMPAKELARTLGLLPQSPIAPEGITVVDLVGRGRQPHQGIFSRWSAADDIAVAEALDATQTAELADRAVDELSGGQRQRVWIAMALAQQTDLLLLDEPTTFLDVSHQIEVLDLLTDLNNTRGTTIVMVLHDLNLAARYADHLVALVDGGVRAEGEPVAVLTEDVVRDVFGIESRVIPDPMSGRPLMLPIGRHHMTIAHPGEKP</sequence>
<dbReference type="GO" id="GO:0016887">
    <property type="term" value="F:ATP hydrolysis activity"/>
    <property type="evidence" value="ECO:0007669"/>
    <property type="project" value="InterPro"/>
</dbReference>
<dbReference type="GO" id="GO:0005886">
    <property type="term" value="C:plasma membrane"/>
    <property type="evidence" value="ECO:0007669"/>
    <property type="project" value="UniProtKB-SubCell"/>
</dbReference>
<evidence type="ECO:0000256" key="5">
    <source>
        <dbReference type="ARBA" id="ARBA00022741"/>
    </source>
</evidence>
<keyword evidence="5" id="KW-0547">Nucleotide-binding</keyword>
<evidence type="ECO:0000256" key="8">
    <source>
        <dbReference type="ARBA" id="ARBA00023065"/>
    </source>
</evidence>
<dbReference type="PANTHER" id="PTHR42771">
    <property type="entry name" value="IRON(3+)-HYDROXAMATE IMPORT ATP-BINDING PROTEIN FHUC"/>
    <property type="match status" value="1"/>
</dbReference>
<dbReference type="FunFam" id="3.40.50.300:FF:000134">
    <property type="entry name" value="Iron-enterobactin ABC transporter ATP-binding protein"/>
    <property type="match status" value="1"/>
</dbReference>
<dbReference type="InterPro" id="IPR003439">
    <property type="entry name" value="ABC_transporter-like_ATP-bd"/>
</dbReference>
<dbReference type="PROSITE" id="PS50893">
    <property type="entry name" value="ABC_TRANSPORTER_2"/>
    <property type="match status" value="1"/>
</dbReference>
<dbReference type="CDD" id="cd03214">
    <property type="entry name" value="ABC_Iron-Siderophores_B12_Hemin"/>
    <property type="match status" value="1"/>
</dbReference>
<keyword evidence="3" id="KW-1003">Cell membrane</keyword>
<name>A0A2M9BWT8_9MICO</name>
<dbReference type="Proteomes" id="UP000230161">
    <property type="component" value="Unassembled WGS sequence"/>
</dbReference>
<dbReference type="InterPro" id="IPR017871">
    <property type="entry name" value="ABC_transporter-like_CS"/>
</dbReference>
<gene>
    <name evidence="11" type="ORF">CLV54_2198</name>
</gene>
<organism evidence="11 12">
    <name type="scientific">Compostimonas suwonensis</name>
    <dbReference type="NCBI Taxonomy" id="1048394"/>
    <lineage>
        <taxon>Bacteria</taxon>
        <taxon>Bacillati</taxon>
        <taxon>Actinomycetota</taxon>
        <taxon>Actinomycetes</taxon>
        <taxon>Micrococcales</taxon>
        <taxon>Microbacteriaceae</taxon>
        <taxon>Compostimonas</taxon>
    </lineage>
</organism>
<dbReference type="GO" id="GO:0005524">
    <property type="term" value="F:ATP binding"/>
    <property type="evidence" value="ECO:0007669"/>
    <property type="project" value="UniProtKB-KW"/>
</dbReference>
<keyword evidence="2" id="KW-0813">Transport</keyword>
<accession>A0A2M9BWT8</accession>
<dbReference type="SUPFAM" id="SSF52540">
    <property type="entry name" value="P-loop containing nucleoside triphosphate hydrolases"/>
    <property type="match status" value="1"/>
</dbReference>
<evidence type="ECO:0000256" key="1">
    <source>
        <dbReference type="ARBA" id="ARBA00004202"/>
    </source>
</evidence>
<comment type="subcellular location">
    <subcellularLocation>
        <location evidence="1">Cell membrane</location>
        <topology evidence="1">Peripheral membrane protein</topology>
    </subcellularLocation>
</comment>
<comment type="caution">
    <text evidence="11">The sequence shown here is derived from an EMBL/GenBank/DDBJ whole genome shotgun (WGS) entry which is preliminary data.</text>
</comment>
<evidence type="ECO:0000313" key="12">
    <source>
        <dbReference type="Proteomes" id="UP000230161"/>
    </source>
</evidence>